<dbReference type="Proteomes" id="UP000569914">
    <property type="component" value="Unassembled WGS sequence"/>
</dbReference>
<dbReference type="Pfam" id="PF13561">
    <property type="entry name" value="adh_short_C2"/>
    <property type="match status" value="1"/>
</dbReference>
<dbReference type="PANTHER" id="PTHR24321:SF8">
    <property type="entry name" value="ESTRADIOL 17-BETA-DEHYDROGENASE 8-RELATED"/>
    <property type="match status" value="1"/>
</dbReference>
<dbReference type="InterPro" id="IPR036291">
    <property type="entry name" value="NAD(P)-bd_dom_sf"/>
</dbReference>
<dbReference type="Gene3D" id="3.40.50.720">
    <property type="entry name" value="NAD(P)-binding Rossmann-like Domain"/>
    <property type="match status" value="1"/>
</dbReference>
<evidence type="ECO:0000313" key="4">
    <source>
        <dbReference type="Proteomes" id="UP000569914"/>
    </source>
</evidence>
<protein>
    <submittedName>
        <fullName evidence="3">NAD(P)-dependent dehydrogenase (Short-subunit alcohol dehydrogenase family)</fullName>
    </submittedName>
</protein>
<evidence type="ECO:0000313" key="3">
    <source>
        <dbReference type="EMBL" id="NYE70673.1"/>
    </source>
</evidence>
<dbReference type="CDD" id="cd05233">
    <property type="entry name" value="SDR_c"/>
    <property type="match status" value="1"/>
</dbReference>
<comment type="similarity">
    <text evidence="1">Belongs to the short-chain dehydrogenases/reductases (SDR) family.</text>
</comment>
<accession>A0A7Y9I5W0</accession>
<dbReference type="AlphaFoldDB" id="A0A7Y9I5W0"/>
<evidence type="ECO:0000256" key="1">
    <source>
        <dbReference type="ARBA" id="ARBA00006484"/>
    </source>
</evidence>
<dbReference type="SUPFAM" id="SSF51735">
    <property type="entry name" value="NAD(P)-binding Rossmann-fold domains"/>
    <property type="match status" value="1"/>
</dbReference>
<keyword evidence="4" id="KW-1185">Reference proteome</keyword>
<proteinExistence type="inferred from homology"/>
<dbReference type="GO" id="GO:0016491">
    <property type="term" value="F:oxidoreductase activity"/>
    <property type="evidence" value="ECO:0007669"/>
    <property type="project" value="UniProtKB-KW"/>
</dbReference>
<dbReference type="InterPro" id="IPR002347">
    <property type="entry name" value="SDR_fam"/>
</dbReference>
<dbReference type="PRINTS" id="PR00081">
    <property type="entry name" value="GDHRDH"/>
</dbReference>
<dbReference type="PRINTS" id="PR00080">
    <property type="entry name" value="SDRFAMILY"/>
</dbReference>
<dbReference type="EMBL" id="JACCBU010000001">
    <property type="protein sequence ID" value="NYE70673.1"/>
    <property type="molecule type" value="Genomic_DNA"/>
</dbReference>
<evidence type="ECO:0000256" key="2">
    <source>
        <dbReference type="ARBA" id="ARBA00023002"/>
    </source>
</evidence>
<gene>
    <name evidence="3" type="ORF">BKA15_002002</name>
</gene>
<dbReference type="FunFam" id="3.40.50.720:FF:000084">
    <property type="entry name" value="Short-chain dehydrogenase reductase"/>
    <property type="match status" value="1"/>
</dbReference>
<sequence length="257" mass="26505">MRFAGRRVLITGAARNIGLDIARRFLAEGAAVAVNDLDPDDVRAAVENLAGDGGTVLAAPADLADPAAIESMIASMVVGLGGLDVLINNAAVQYQGRVPFAELSLADWDATFTVNARGTFLCTAAAAKIMRPGSSVINVSSIGATKAHRRALAYDSTKGAIEAFTRAAALELAPQGIRVNAVAPGAVITDRNRDRTDDLQDRHRAQIPLGRAATGADIAAAVSFLASPDADYITGHVLAVDGGLGIQARQPSEEANP</sequence>
<keyword evidence="2" id="KW-0560">Oxidoreductase</keyword>
<comment type="caution">
    <text evidence="3">The sequence shown here is derived from an EMBL/GenBank/DDBJ whole genome shotgun (WGS) entry which is preliminary data.</text>
</comment>
<reference evidence="3 4" key="1">
    <citation type="submission" date="2020-07" db="EMBL/GenBank/DDBJ databases">
        <title>Sequencing the genomes of 1000 actinobacteria strains.</title>
        <authorList>
            <person name="Klenk H.-P."/>
        </authorList>
    </citation>
    <scope>NUCLEOTIDE SEQUENCE [LARGE SCALE GENOMIC DNA]</scope>
    <source>
        <strain evidence="3 4">DSM 22083</strain>
    </source>
</reference>
<dbReference type="PANTHER" id="PTHR24321">
    <property type="entry name" value="DEHYDROGENASES, SHORT CHAIN"/>
    <property type="match status" value="1"/>
</dbReference>
<organism evidence="3 4">
    <name type="scientific">Microlunatus parietis</name>
    <dbReference type="NCBI Taxonomy" id="682979"/>
    <lineage>
        <taxon>Bacteria</taxon>
        <taxon>Bacillati</taxon>
        <taxon>Actinomycetota</taxon>
        <taxon>Actinomycetes</taxon>
        <taxon>Propionibacteriales</taxon>
        <taxon>Propionibacteriaceae</taxon>
        <taxon>Microlunatus</taxon>
    </lineage>
</organism>
<dbReference type="RefSeq" id="WP_246322303.1">
    <property type="nucleotide sequence ID" value="NZ_JACCBU010000001.1"/>
</dbReference>
<name>A0A7Y9I5W0_9ACTN</name>